<evidence type="ECO:0000313" key="2">
    <source>
        <dbReference type="Proteomes" id="UP000236434"/>
    </source>
</evidence>
<dbReference type="AlphaFoldDB" id="A0A2K1P6X5"/>
<organism evidence="1 2">
    <name type="scientific">Petrotoga olearia DSM 13574</name>
    <dbReference type="NCBI Taxonomy" id="1122955"/>
    <lineage>
        <taxon>Bacteria</taxon>
        <taxon>Thermotogati</taxon>
        <taxon>Thermotogota</taxon>
        <taxon>Thermotogae</taxon>
        <taxon>Petrotogales</taxon>
        <taxon>Petrotogaceae</taxon>
        <taxon>Petrotoga</taxon>
    </lineage>
</organism>
<dbReference type="EMBL" id="AZRL01000002">
    <property type="protein sequence ID" value="PNR98545.1"/>
    <property type="molecule type" value="Genomic_DNA"/>
</dbReference>
<protein>
    <submittedName>
        <fullName evidence="1">Uncharacterized protein</fullName>
    </submittedName>
</protein>
<accession>A0A2K1P6X5</accession>
<evidence type="ECO:0000313" key="1">
    <source>
        <dbReference type="EMBL" id="PNR98545.1"/>
    </source>
</evidence>
<proteinExistence type="predicted"/>
<sequence length="33" mass="3893">MNLRSLIEIVNKGQILILYQQTFKNQKSTQTKI</sequence>
<gene>
    <name evidence="1" type="ORF">X929_00430</name>
</gene>
<reference evidence="1 2" key="1">
    <citation type="submission" date="2013-12" db="EMBL/GenBank/DDBJ databases">
        <title>Comparative genomics of Petrotoga isolates.</title>
        <authorList>
            <person name="Nesbo C.L."/>
            <person name="Charchuk R."/>
            <person name="Chow K."/>
        </authorList>
    </citation>
    <scope>NUCLEOTIDE SEQUENCE [LARGE SCALE GENOMIC DNA]</scope>
    <source>
        <strain evidence="1 2">DSM 13574</strain>
    </source>
</reference>
<dbReference type="Proteomes" id="UP000236434">
    <property type="component" value="Unassembled WGS sequence"/>
</dbReference>
<comment type="caution">
    <text evidence="1">The sequence shown here is derived from an EMBL/GenBank/DDBJ whole genome shotgun (WGS) entry which is preliminary data.</text>
</comment>
<name>A0A2K1P6X5_9BACT</name>